<dbReference type="PANTHER" id="PTHR11070">
    <property type="entry name" value="UVRD / RECB / PCRA DNA HELICASE FAMILY MEMBER"/>
    <property type="match status" value="1"/>
</dbReference>
<keyword evidence="3 5" id="KW-0347">Helicase</keyword>
<evidence type="ECO:0000313" key="8">
    <source>
        <dbReference type="Proteomes" id="UP000320209"/>
    </source>
</evidence>
<dbReference type="Pfam" id="PF13538">
    <property type="entry name" value="UvrD_C_2"/>
    <property type="match status" value="1"/>
</dbReference>
<feature type="domain" description="UvrD-like helicase ATP-binding" evidence="6">
    <location>
        <begin position="180"/>
        <end position="570"/>
    </location>
</feature>
<keyword evidence="4 5" id="KW-0067">ATP-binding</keyword>
<evidence type="ECO:0000313" key="7">
    <source>
        <dbReference type="EMBL" id="TQL69775.1"/>
    </source>
</evidence>
<evidence type="ECO:0000256" key="3">
    <source>
        <dbReference type="ARBA" id="ARBA00022806"/>
    </source>
</evidence>
<dbReference type="GO" id="GO:0003677">
    <property type="term" value="F:DNA binding"/>
    <property type="evidence" value="ECO:0007669"/>
    <property type="project" value="InterPro"/>
</dbReference>
<evidence type="ECO:0000259" key="6">
    <source>
        <dbReference type="PROSITE" id="PS51198"/>
    </source>
</evidence>
<keyword evidence="8" id="KW-1185">Reference proteome</keyword>
<gene>
    <name evidence="7" type="ORF">FB381_3691</name>
</gene>
<dbReference type="GO" id="GO:0016787">
    <property type="term" value="F:hydrolase activity"/>
    <property type="evidence" value="ECO:0007669"/>
    <property type="project" value="UniProtKB-UniRule"/>
</dbReference>
<dbReference type="OrthoDB" id="9787585at2"/>
<dbReference type="GO" id="GO:0005829">
    <property type="term" value="C:cytosol"/>
    <property type="evidence" value="ECO:0007669"/>
    <property type="project" value="TreeGrafter"/>
</dbReference>
<keyword evidence="2 5" id="KW-0378">Hydrolase</keyword>
<organism evidence="7 8">
    <name type="scientific">Nocardioides albertanoniae</name>
    <dbReference type="NCBI Taxonomy" id="1175486"/>
    <lineage>
        <taxon>Bacteria</taxon>
        <taxon>Bacillati</taxon>
        <taxon>Actinomycetota</taxon>
        <taxon>Actinomycetes</taxon>
        <taxon>Propionibacteriales</taxon>
        <taxon>Nocardioidaceae</taxon>
        <taxon>Nocardioides</taxon>
    </lineage>
</organism>
<evidence type="ECO:0000256" key="1">
    <source>
        <dbReference type="ARBA" id="ARBA00022741"/>
    </source>
</evidence>
<dbReference type="InterPro" id="IPR027417">
    <property type="entry name" value="P-loop_NTPase"/>
</dbReference>
<dbReference type="GO" id="GO:0000725">
    <property type="term" value="P:recombinational repair"/>
    <property type="evidence" value="ECO:0007669"/>
    <property type="project" value="TreeGrafter"/>
</dbReference>
<reference evidence="7 8" key="1">
    <citation type="submission" date="2019-06" db="EMBL/GenBank/DDBJ databases">
        <title>Sequencing the genomes of 1000 actinobacteria strains.</title>
        <authorList>
            <person name="Klenk H.-P."/>
        </authorList>
    </citation>
    <scope>NUCLEOTIDE SEQUENCE [LARGE SCALE GENOMIC DNA]</scope>
    <source>
        <strain evidence="7 8">DSM 25218</strain>
    </source>
</reference>
<dbReference type="SUPFAM" id="SSF52540">
    <property type="entry name" value="P-loop containing nucleoside triphosphate hydrolases"/>
    <property type="match status" value="1"/>
</dbReference>
<dbReference type="GO" id="GO:0005524">
    <property type="term" value="F:ATP binding"/>
    <property type="evidence" value="ECO:0007669"/>
    <property type="project" value="UniProtKB-UniRule"/>
</dbReference>
<name>A0A543AB26_9ACTN</name>
<dbReference type="EMBL" id="VFOV01000001">
    <property type="protein sequence ID" value="TQL69775.1"/>
    <property type="molecule type" value="Genomic_DNA"/>
</dbReference>
<dbReference type="Proteomes" id="UP000320209">
    <property type="component" value="Unassembled WGS sequence"/>
</dbReference>
<dbReference type="PROSITE" id="PS51198">
    <property type="entry name" value="UVRD_HELICASE_ATP_BIND"/>
    <property type="match status" value="1"/>
</dbReference>
<evidence type="ECO:0000256" key="5">
    <source>
        <dbReference type="PROSITE-ProRule" id="PRU00560"/>
    </source>
</evidence>
<dbReference type="Pfam" id="PF13245">
    <property type="entry name" value="AAA_19"/>
    <property type="match status" value="1"/>
</dbReference>
<dbReference type="InterPro" id="IPR014016">
    <property type="entry name" value="UvrD-like_ATP-bd"/>
</dbReference>
<evidence type="ECO:0000256" key="4">
    <source>
        <dbReference type="ARBA" id="ARBA00022840"/>
    </source>
</evidence>
<dbReference type="Gene3D" id="3.40.50.300">
    <property type="entry name" value="P-loop containing nucleotide triphosphate hydrolases"/>
    <property type="match status" value="3"/>
</dbReference>
<dbReference type="InterPro" id="IPR027785">
    <property type="entry name" value="UvrD-like_helicase_C"/>
</dbReference>
<dbReference type="PANTHER" id="PTHR11070:SF45">
    <property type="entry name" value="DNA 3'-5' HELICASE"/>
    <property type="match status" value="1"/>
</dbReference>
<sequence>MTEETTAPYAGAAVREDAIAEEQAHLDAAHERRHEIVRALGAELSTPAQDAVEQARHRGLARHRTELQRAEGGLVFGRLDALDGTTRRIGRIGVSGATDDDDPLVLDWRAQAARPFYLATPVEPLGQAHRRHIRVEGSTVTGVDDEPLDVANASGLVGEGALFAALGERRTGQMTTAAATLQREQDKVVRAEAKGPLVVQGGPGTGKTVVALHRAAYLLFANPQLAAQGVLTLGPSRRFLDYIAQVLPALGETAIVAATPDILVPGITVTAEDPRATEEIKGRALWQPALTRYVASLTPEATAIELFWQAERYEIPAATVGRLIAAAISGRTYHGARAVFADQVRERLVQAIADRSEELFARVDDGLEDIVHQRVDFPEVAGGDEGSEADGVLTDAELDALREKIADDPHVAVTVGRVWPVLDPEEELRRLLHDDAALRQFAPELSAAERAAVSAQQTGWASGDVALLDAISDLLGDTVVHPPEEEFLAERAAARRDWVYGHVIVDEAQELSEMQWHMVARRTPQLSITAVGDIDQAETPHHHTTWAQAVGAVFGSRWTQAALTIGYRTPAEVMALTAPILKRAGSLSEPPRAVRFSGFEPWELDVDEAHLVTETARAFRELTDRWSGGTVGVIAAADRVPVLSAALENVPVITATQSKGLEWDATLVIDPDGIAAEPRGWNRLYVALTRSTQELGRINIGAAGR</sequence>
<comment type="caution">
    <text evidence="7">The sequence shown here is derived from an EMBL/GenBank/DDBJ whole genome shotgun (WGS) entry which is preliminary data.</text>
</comment>
<dbReference type="AlphaFoldDB" id="A0A543AB26"/>
<keyword evidence="1 5" id="KW-0547">Nucleotide-binding</keyword>
<protein>
    <submittedName>
        <fullName evidence="7">DNA helicase IV</fullName>
    </submittedName>
</protein>
<accession>A0A543AB26</accession>
<dbReference type="InterPro" id="IPR000212">
    <property type="entry name" value="DNA_helicase_UvrD/REP"/>
</dbReference>
<evidence type="ECO:0000256" key="2">
    <source>
        <dbReference type="ARBA" id="ARBA00022801"/>
    </source>
</evidence>
<dbReference type="GO" id="GO:0043138">
    <property type="term" value="F:3'-5' DNA helicase activity"/>
    <property type="evidence" value="ECO:0007669"/>
    <property type="project" value="TreeGrafter"/>
</dbReference>
<dbReference type="RefSeq" id="WP_141781612.1">
    <property type="nucleotide sequence ID" value="NZ_VFOV01000001.1"/>
</dbReference>
<feature type="binding site" evidence="5">
    <location>
        <begin position="201"/>
        <end position="208"/>
    </location>
    <ligand>
        <name>ATP</name>
        <dbReference type="ChEBI" id="CHEBI:30616"/>
    </ligand>
</feature>
<proteinExistence type="predicted"/>